<dbReference type="PROSITE" id="PS50942">
    <property type="entry name" value="ENTH"/>
    <property type="match status" value="1"/>
</dbReference>
<feature type="domain" description="ENTH" evidence="4">
    <location>
        <begin position="1"/>
        <end position="142"/>
    </location>
</feature>
<dbReference type="Gene3D" id="1.25.40.90">
    <property type="match status" value="1"/>
</dbReference>
<dbReference type="GO" id="GO:0000149">
    <property type="term" value="F:SNARE binding"/>
    <property type="evidence" value="ECO:0007669"/>
    <property type="project" value="TreeGrafter"/>
</dbReference>
<dbReference type="SUPFAM" id="SSF89009">
    <property type="entry name" value="GAT-like domain"/>
    <property type="match status" value="1"/>
</dbReference>
<evidence type="ECO:0000256" key="2">
    <source>
        <dbReference type="ARBA" id="ARBA00022490"/>
    </source>
</evidence>
<dbReference type="EMBL" id="SPOI01000052">
    <property type="protein sequence ID" value="TIB38696.1"/>
    <property type="molecule type" value="Genomic_DNA"/>
</dbReference>
<dbReference type="GO" id="GO:0072583">
    <property type="term" value="P:clathrin-dependent endocytosis"/>
    <property type="evidence" value="ECO:0007669"/>
    <property type="project" value="InterPro"/>
</dbReference>
<feature type="compositionally biased region" description="Low complexity" evidence="3">
    <location>
        <begin position="476"/>
        <end position="499"/>
    </location>
</feature>
<name>A0A4T0J7C3_WALIC</name>
<proteinExistence type="predicted"/>
<comment type="caution">
    <text evidence="5">The sequence shown here is derived from an EMBL/GenBank/DDBJ whole genome shotgun (WGS) entry which is preliminary data.</text>
</comment>
<feature type="region of interest" description="Disordered" evidence="3">
    <location>
        <begin position="147"/>
        <end position="169"/>
    </location>
</feature>
<feature type="region of interest" description="Disordered" evidence="3">
    <location>
        <begin position="318"/>
        <end position="367"/>
    </location>
</feature>
<organism evidence="5 6">
    <name type="scientific">Wallemia ichthyophaga</name>
    <dbReference type="NCBI Taxonomy" id="245174"/>
    <lineage>
        <taxon>Eukaryota</taxon>
        <taxon>Fungi</taxon>
        <taxon>Dikarya</taxon>
        <taxon>Basidiomycota</taxon>
        <taxon>Wallemiomycotina</taxon>
        <taxon>Wallemiomycetes</taxon>
        <taxon>Wallemiales</taxon>
        <taxon>Wallemiaceae</taxon>
        <taxon>Wallemia</taxon>
    </lineage>
</organism>
<dbReference type="GO" id="GO:0048268">
    <property type="term" value="P:clathrin coat assembly"/>
    <property type="evidence" value="ECO:0007669"/>
    <property type="project" value="InterPro"/>
</dbReference>
<dbReference type="PANTHER" id="PTHR22951:SF5">
    <property type="entry name" value="PHOSPHATIDYLINOSITOL-BINDING CLATHRIN ASSEMBLY PROTEIN LAP"/>
    <property type="match status" value="1"/>
</dbReference>
<dbReference type="InterPro" id="IPR011417">
    <property type="entry name" value="ANTH_dom"/>
</dbReference>
<dbReference type="Pfam" id="PF07651">
    <property type="entry name" value="ANTH"/>
    <property type="match status" value="1"/>
</dbReference>
<feature type="region of interest" description="Disordered" evidence="3">
    <location>
        <begin position="379"/>
        <end position="406"/>
    </location>
</feature>
<dbReference type="GO" id="GO:0032050">
    <property type="term" value="F:clathrin heavy chain binding"/>
    <property type="evidence" value="ECO:0007669"/>
    <property type="project" value="TreeGrafter"/>
</dbReference>
<dbReference type="InterPro" id="IPR008942">
    <property type="entry name" value="ENTH_VHS"/>
</dbReference>
<evidence type="ECO:0000256" key="1">
    <source>
        <dbReference type="ARBA" id="ARBA00004496"/>
    </source>
</evidence>
<dbReference type="CDD" id="cd16988">
    <property type="entry name" value="ANTH_N_YAP180"/>
    <property type="match status" value="1"/>
</dbReference>
<feature type="region of interest" description="Disordered" evidence="3">
    <location>
        <begin position="542"/>
        <end position="581"/>
    </location>
</feature>
<feature type="compositionally biased region" description="Pro residues" evidence="3">
    <location>
        <begin position="352"/>
        <end position="362"/>
    </location>
</feature>
<dbReference type="InterPro" id="IPR014712">
    <property type="entry name" value="ANTH_dom_sf"/>
</dbReference>
<feature type="compositionally biased region" description="Polar residues" evidence="3">
    <location>
        <begin position="323"/>
        <end position="334"/>
    </location>
</feature>
<dbReference type="GO" id="GO:0006900">
    <property type="term" value="P:vesicle budding from membrane"/>
    <property type="evidence" value="ECO:0007669"/>
    <property type="project" value="TreeGrafter"/>
</dbReference>
<feature type="region of interest" description="Disordered" evidence="3">
    <location>
        <begin position="450"/>
        <end position="499"/>
    </location>
</feature>
<accession>A0A4T0J7C3</accession>
<dbReference type="Proteomes" id="UP000310689">
    <property type="component" value="Unassembled WGS sequence"/>
</dbReference>
<dbReference type="GO" id="GO:0030136">
    <property type="term" value="C:clathrin-coated vesicle"/>
    <property type="evidence" value="ECO:0007669"/>
    <property type="project" value="InterPro"/>
</dbReference>
<reference evidence="5 6" key="1">
    <citation type="submission" date="2019-03" db="EMBL/GenBank/DDBJ databases">
        <title>Sequencing 23 genomes of Wallemia ichthyophaga.</title>
        <authorList>
            <person name="Gostincar C."/>
        </authorList>
    </citation>
    <scope>NUCLEOTIDE SEQUENCE [LARGE SCALE GENOMIC DNA]</scope>
    <source>
        <strain evidence="5 6">EXF-6200</strain>
    </source>
</reference>
<feature type="compositionally biased region" description="Polar residues" evidence="3">
    <location>
        <begin position="637"/>
        <end position="654"/>
    </location>
</feature>
<dbReference type="InterPro" id="IPR013809">
    <property type="entry name" value="ENTH"/>
</dbReference>
<keyword evidence="2" id="KW-0963">Cytoplasm</keyword>
<feature type="compositionally biased region" description="Low complexity" evidence="3">
    <location>
        <begin position="392"/>
        <end position="406"/>
    </location>
</feature>
<sequence length="712" mass="79925">MSSANKLVKAATKPKRVIHFFYYQNHLPKSKVGERYLLVLEPIISASFTDQATLSDILRALSDRLREPNSIIVFKSLVIAHSLFRNGDTDNILDLLSHHDHLKLRRVASIDWDGRTTPQNIQAYATYLDLRIKAYRDLKHDVIKVQSETRGSSANSRRPRSSFDPTGRPSQLRLLTVEKGLLREVKHVQKLIDSITACRFFLDDLEDDVTVAALQLNVKDLLQLFTALNEGVINVLESYFEMSKVDATEALSIYRTFCRQTESVVQYLSIARRLHNVLNVMVPNIKHAPLSLYGALKEYLEDPNFEQNRIEYKHNKSVIDGESGSSNRASHTSYQPPPKAPSPQSQSQSQPQPQPQSQPQPQPQLQTNKALPAAEDFLDSIESDNGGNMNGYQQPYPQQQMPSQNIQQQSSFFQPQQSFIQPQNTGFLPFAPPQTIQPQFTGFGVQNPYQQQLQTQMQPQQQQQQLQPQPQPQSPFTPLQQQQTGIQQLQPQGTGMGIQQTGLQTQTTGFNPFRASLMPMQTGNTYGDGQQNANNPLRTQFQSQIPTPPQTVKPVTAQKTGSRNPFSNGLQDRPQQVNSFSNDNVGPTLNSLAFNAFNKQEQQQQQQQMQMQQEQQAFNSFGNFDVGNFGLQPQPTGLQSQATGIQAQSTGLPSQTTGLQGQMTGQGNLSSKKFQPTSSFGTTLEKQFDLSNPYTNNDSNKTNNTQINPFRM</sequence>
<dbReference type="GO" id="GO:0005545">
    <property type="term" value="F:1-phosphatidylinositol binding"/>
    <property type="evidence" value="ECO:0007669"/>
    <property type="project" value="InterPro"/>
</dbReference>
<feature type="compositionally biased region" description="Polar residues" evidence="3">
    <location>
        <begin position="668"/>
        <end position="712"/>
    </location>
</feature>
<gene>
    <name evidence="5" type="ORF">E3P86_01486</name>
</gene>
<feature type="compositionally biased region" description="Low complexity" evidence="3">
    <location>
        <begin position="342"/>
        <end position="351"/>
    </location>
</feature>
<evidence type="ECO:0000256" key="3">
    <source>
        <dbReference type="SAM" id="MobiDB-lite"/>
    </source>
</evidence>
<protein>
    <recommendedName>
        <fullName evidence="4">ENTH domain-containing protein</fullName>
    </recommendedName>
</protein>
<feature type="compositionally biased region" description="Polar residues" evidence="3">
    <location>
        <begin position="147"/>
        <end position="156"/>
    </location>
</feature>
<dbReference type="InterPro" id="IPR045192">
    <property type="entry name" value="AP180-like"/>
</dbReference>
<dbReference type="FunFam" id="1.20.58.150:FF:000004">
    <property type="entry name" value="ENTH domain protein"/>
    <property type="match status" value="1"/>
</dbReference>
<feature type="region of interest" description="Disordered" evidence="3">
    <location>
        <begin position="637"/>
        <end position="712"/>
    </location>
</feature>
<comment type="subcellular location">
    <subcellularLocation>
        <location evidence="1">Cytoplasm</location>
    </subcellularLocation>
</comment>
<feature type="compositionally biased region" description="Low complexity" evidence="3">
    <location>
        <begin position="655"/>
        <end position="667"/>
    </location>
</feature>
<evidence type="ECO:0000259" key="4">
    <source>
        <dbReference type="PROSITE" id="PS50942"/>
    </source>
</evidence>
<dbReference type="Gene3D" id="1.20.58.150">
    <property type="entry name" value="ANTH domain"/>
    <property type="match status" value="1"/>
</dbReference>
<feature type="compositionally biased region" description="Polar residues" evidence="3">
    <location>
        <begin position="557"/>
        <end position="581"/>
    </location>
</feature>
<evidence type="ECO:0000313" key="6">
    <source>
        <dbReference type="Proteomes" id="UP000310689"/>
    </source>
</evidence>
<dbReference type="AlphaFoldDB" id="A0A4T0J7C3"/>
<dbReference type="SUPFAM" id="SSF48464">
    <property type="entry name" value="ENTH/VHS domain"/>
    <property type="match status" value="1"/>
</dbReference>
<evidence type="ECO:0000313" key="5">
    <source>
        <dbReference type="EMBL" id="TIB38696.1"/>
    </source>
</evidence>
<dbReference type="GO" id="GO:0005905">
    <property type="term" value="C:clathrin-coated pit"/>
    <property type="evidence" value="ECO:0007669"/>
    <property type="project" value="TreeGrafter"/>
</dbReference>
<dbReference type="SMART" id="SM00273">
    <property type="entry name" value="ENTH"/>
    <property type="match status" value="1"/>
</dbReference>
<dbReference type="PANTHER" id="PTHR22951">
    <property type="entry name" value="CLATHRIN ASSEMBLY PROTEIN"/>
    <property type="match status" value="1"/>
</dbReference>
<feature type="compositionally biased region" description="Low complexity" evidence="3">
    <location>
        <begin position="450"/>
        <end position="468"/>
    </location>
</feature>
<dbReference type="GO" id="GO:0005546">
    <property type="term" value="F:phosphatidylinositol-4,5-bisphosphate binding"/>
    <property type="evidence" value="ECO:0007669"/>
    <property type="project" value="TreeGrafter"/>
</dbReference>